<protein>
    <recommendedName>
        <fullName evidence="1">DUF7716 domain-containing protein</fullName>
    </recommendedName>
</protein>
<evidence type="ECO:0000259" key="1">
    <source>
        <dbReference type="Pfam" id="PF24832"/>
    </source>
</evidence>
<dbReference type="EMBL" id="JBEPMC010000001">
    <property type="protein sequence ID" value="MET3577648.1"/>
    <property type="molecule type" value="Genomic_DNA"/>
</dbReference>
<reference evidence="2 3" key="1">
    <citation type="submission" date="2024-06" db="EMBL/GenBank/DDBJ databases">
        <title>Genomic Encyclopedia of Type Strains, Phase IV (KMG-IV): sequencing the most valuable type-strain genomes for metagenomic binning, comparative biology and taxonomic classification.</title>
        <authorList>
            <person name="Goeker M."/>
        </authorList>
    </citation>
    <scope>NUCLEOTIDE SEQUENCE [LARGE SCALE GENOMIC DNA]</scope>
    <source>
        <strain evidence="2 3">DSM 100022</strain>
    </source>
</reference>
<evidence type="ECO:0000313" key="2">
    <source>
        <dbReference type="EMBL" id="MET3577648.1"/>
    </source>
</evidence>
<proteinExistence type="predicted"/>
<name>A0ABV2GH75_9HYPH</name>
<dbReference type="InterPro" id="IPR056133">
    <property type="entry name" value="DUF7716"/>
</dbReference>
<accession>A0ABV2GH75</accession>
<dbReference type="Pfam" id="PF24832">
    <property type="entry name" value="DUF7716"/>
    <property type="match status" value="1"/>
</dbReference>
<organism evidence="2 3">
    <name type="scientific">Mesorhizobium robiniae</name>
    <dbReference type="NCBI Taxonomy" id="559315"/>
    <lineage>
        <taxon>Bacteria</taxon>
        <taxon>Pseudomonadati</taxon>
        <taxon>Pseudomonadota</taxon>
        <taxon>Alphaproteobacteria</taxon>
        <taxon>Hyphomicrobiales</taxon>
        <taxon>Phyllobacteriaceae</taxon>
        <taxon>Mesorhizobium</taxon>
    </lineage>
</organism>
<dbReference type="Proteomes" id="UP001549204">
    <property type="component" value="Unassembled WGS sequence"/>
</dbReference>
<evidence type="ECO:0000313" key="3">
    <source>
        <dbReference type="Proteomes" id="UP001549204"/>
    </source>
</evidence>
<gene>
    <name evidence="2" type="ORF">ABID19_000663</name>
</gene>
<feature type="domain" description="DUF7716" evidence="1">
    <location>
        <begin position="26"/>
        <end position="99"/>
    </location>
</feature>
<keyword evidence="3" id="KW-1185">Reference proteome</keyword>
<dbReference type="RefSeq" id="WP_164759187.1">
    <property type="nucleotide sequence ID" value="NZ_JBEPMC010000001.1"/>
</dbReference>
<comment type="caution">
    <text evidence="2">The sequence shown here is derived from an EMBL/GenBank/DDBJ whole genome shotgun (WGS) entry which is preliminary data.</text>
</comment>
<sequence length="99" mass="10954">MKLLDIVGRLSEFDEEDPVYAAEPTIYAAEPWTEDSDAMVLPQQDGVLVPPEAAKEGLAYFLEINLAIEITEALVASQKEKPSISAICERVIYYATYDA</sequence>